<comment type="caution">
    <text evidence="2">The sequence shown here is derived from an EMBL/GenBank/DDBJ whole genome shotgun (WGS) entry which is preliminary data.</text>
</comment>
<gene>
    <name evidence="2" type="ORF">GBAR_LOCUS14942</name>
</gene>
<dbReference type="EMBL" id="CASHTH010002191">
    <property type="protein sequence ID" value="CAI8025921.1"/>
    <property type="molecule type" value="Genomic_DNA"/>
</dbReference>
<keyword evidence="3" id="KW-1185">Reference proteome</keyword>
<evidence type="ECO:0000313" key="3">
    <source>
        <dbReference type="Proteomes" id="UP001174909"/>
    </source>
</evidence>
<dbReference type="Pfam" id="PF10544">
    <property type="entry name" value="T5orf172"/>
    <property type="match status" value="1"/>
</dbReference>
<feature type="domain" description="Bacteriophage T5 Orf172 DNA-binding" evidence="1">
    <location>
        <begin position="43"/>
        <end position="120"/>
    </location>
</feature>
<organism evidence="2 3">
    <name type="scientific">Geodia barretti</name>
    <name type="common">Barrett's horny sponge</name>
    <dbReference type="NCBI Taxonomy" id="519541"/>
    <lineage>
        <taxon>Eukaryota</taxon>
        <taxon>Metazoa</taxon>
        <taxon>Porifera</taxon>
        <taxon>Demospongiae</taxon>
        <taxon>Heteroscleromorpha</taxon>
        <taxon>Tetractinellida</taxon>
        <taxon>Astrophorina</taxon>
        <taxon>Geodiidae</taxon>
        <taxon>Geodia</taxon>
    </lineage>
</organism>
<dbReference type="SMART" id="SM00974">
    <property type="entry name" value="T5orf172"/>
    <property type="match status" value="1"/>
</dbReference>
<protein>
    <recommendedName>
        <fullName evidence="1">Bacteriophage T5 Orf172 DNA-binding domain-containing protein</fullName>
    </recommendedName>
</protein>
<sequence length="124" mass="13442">MAKFVGKTLEEIAALPVFPEPEETDGGTVSAGGPGYVYFITESGHTSYFKVGRTVNPKIRAGNLQTGNPRELTMQAIEVPQMKVEDRLKEAMAAKYNRANGGKEWFSGNVAEAYNLFLAIVNAA</sequence>
<dbReference type="InterPro" id="IPR018306">
    <property type="entry name" value="Phage_T5_Orf172_DNA-bd"/>
</dbReference>
<reference evidence="2" key="1">
    <citation type="submission" date="2023-03" db="EMBL/GenBank/DDBJ databases">
        <authorList>
            <person name="Steffen K."/>
            <person name="Cardenas P."/>
        </authorList>
    </citation>
    <scope>NUCLEOTIDE SEQUENCE</scope>
</reference>
<evidence type="ECO:0000313" key="2">
    <source>
        <dbReference type="EMBL" id="CAI8025921.1"/>
    </source>
</evidence>
<name>A0AA35SC35_GEOBA</name>
<dbReference type="Proteomes" id="UP001174909">
    <property type="component" value="Unassembled WGS sequence"/>
</dbReference>
<evidence type="ECO:0000259" key="1">
    <source>
        <dbReference type="SMART" id="SM00974"/>
    </source>
</evidence>
<dbReference type="AlphaFoldDB" id="A0AA35SC35"/>
<accession>A0AA35SC35</accession>
<proteinExistence type="predicted"/>